<name>A0ABW6RXI7_9NOCA</name>
<dbReference type="RefSeq" id="WP_040822966.1">
    <property type="nucleotide sequence ID" value="NZ_JBIAQY010000004.1"/>
</dbReference>
<dbReference type="Pfam" id="PF00248">
    <property type="entry name" value="Aldo_ket_red"/>
    <property type="match status" value="1"/>
</dbReference>
<gene>
    <name evidence="3" type="ORF">ACFYXQ_13230</name>
</gene>
<accession>A0ABW6RXI7</accession>
<dbReference type="InterPro" id="IPR023210">
    <property type="entry name" value="NADP_OxRdtase_dom"/>
</dbReference>
<keyword evidence="1" id="KW-0560">Oxidoreductase</keyword>
<evidence type="ECO:0000313" key="3">
    <source>
        <dbReference type="EMBL" id="MFF3568726.1"/>
    </source>
</evidence>
<protein>
    <submittedName>
        <fullName evidence="3">Aldo/keto reductase</fullName>
    </submittedName>
</protein>
<dbReference type="Proteomes" id="UP001601992">
    <property type="component" value="Unassembled WGS sequence"/>
</dbReference>
<keyword evidence="4" id="KW-1185">Reference proteome</keyword>
<dbReference type="InterPro" id="IPR036812">
    <property type="entry name" value="NAD(P)_OxRdtase_dom_sf"/>
</dbReference>
<evidence type="ECO:0000259" key="2">
    <source>
        <dbReference type="Pfam" id="PF00248"/>
    </source>
</evidence>
<dbReference type="EMBL" id="JBIAQY010000004">
    <property type="protein sequence ID" value="MFF3568726.1"/>
    <property type="molecule type" value="Genomic_DNA"/>
</dbReference>
<evidence type="ECO:0000256" key="1">
    <source>
        <dbReference type="ARBA" id="ARBA00023002"/>
    </source>
</evidence>
<proteinExistence type="predicted"/>
<dbReference type="Gene3D" id="3.20.20.100">
    <property type="entry name" value="NADP-dependent oxidoreductase domain"/>
    <property type="match status" value="1"/>
</dbReference>
<dbReference type="PANTHER" id="PTHR43364">
    <property type="entry name" value="NADH-SPECIFIC METHYLGLYOXAL REDUCTASE-RELATED"/>
    <property type="match status" value="1"/>
</dbReference>
<evidence type="ECO:0000313" key="4">
    <source>
        <dbReference type="Proteomes" id="UP001601992"/>
    </source>
</evidence>
<comment type="caution">
    <text evidence="3">The sequence shown here is derived from an EMBL/GenBank/DDBJ whole genome shotgun (WGS) entry which is preliminary data.</text>
</comment>
<feature type="domain" description="NADP-dependent oxidoreductase" evidence="2">
    <location>
        <begin position="15"/>
        <end position="310"/>
    </location>
</feature>
<sequence>MRYRKLGSSDLQVSEISLGSWLTYSGGVAADATRACTEAAFDAGINFFDTANVYGRGAAETAWGEILSEHPRDSYILATKVWGQMSDDPADAGLSPAQIAKQIDASLTRLRTDYVDLYQAHRFDPVVPIEDTVEALQRVVEQGKARYLGFSEWTNEQISAAIEIGGPDLFVSSQPQYSMLWQAPEVELFDLTSKSGISNIVWSPLAQGLLTGKYLPGQPAPAGTRFASETMGFAQGLVNSEAAAEAVQRLVPLAEGAGISMPTLALAWVLRRSEVASAIIGASRPEQVHANSIASGVELSDELLAAADEALGDVPVTKVTPGPNAQTGITHRS</sequence>
<organism evidence="3 4">
    <name type="scientific">Nocardia jiangxiensis</name>
    <dbReference type="NCBI Taxonomy" id="282685"/>
    <lineage>
        <taxon>Bacteria</taxon>
        <taxon>Bacillati</taxon>
        <taxon>Actinomycetota</taxon>
        <taxon>Actinomycetes</taxon>
        <taxon>Mycobacteriales</taxon>
        <taxon>Nocardiaceae</taxon>
        <taxon>Nocardia</taxon>
    </lineage>
</organism>
<dbReference type="InterPro" id="IPR050523">
    <property type="entry name" value="AKR_Detox_Biosynth"/>
</dbReference>
<dbReference type="SUPFAM" id="SSF51430">
    <property type="entry name" value="NAD(P)-linked oxidoreductase"/>
    <property type="match status" value="1"/>
</dbReference>
<reference evidence="3 4" key="1">
    <citation type="submission" date="2024-10" db="EMBL/GenBank/DDBJ databases">
        <title>The Natural Products Discovery Center: Release of the First 8490 Sequenced Strains for Exploring Actinobacteria Biosynthetic Diversity.</title>
        <authorList>
            <person name="Kalkreuter E."/>
            <person name="Kautsar S.A."/>
            <person name="Yang D."/>
            <person name="Bader C.D."/>
            <person name="Teijaro C.N."/>
            <person name="Fluegel L."/>
            <person name="Davis C.M."/>
            <person name="Simpson J.R."/>
            <person name="Lauterbach L."/>
            <person name="Steele A.D."/>
            <person name="Gui C."/>
            <person name="Meng S."/>
            <person name="Li G."/>
            <person name="Viehrig K."/>
            <person name="Ye F."/>
            <person name="Su P."/>
            <person name="Kiefer A.F."/>
            <person name="Nichols A."/>
            <person name="Cepeda A.J."/>
            <person name="Yan W."/>
            <person name="Fan B."/>
            <person name="Jiang Y."/>
            <person name="Adhikari A."/>
            <person name="Zheng C.-J."/>
            <person name="Schuster L."/>
            <person name="Cowan T.M."/>
            <person name="Smanski M.J."/>
            <person name="Chevrette M.G."/>
            <person name="De Carvalho L.P.S."/>
            <person name="Shen B."/>
        </authorList>
    </citation>
    <scope>NUCLEOTIDE SEQUENCE [LARGE SCALE GENOMIC DNA]</scope>
    <source>
        <strain evidence="3 4">NPDC002593</strain>
    </source>
</reference>
<dbReference type="PANTHER" id="PTHR43364:SF4">
    <property type="entry name" value="NAD(P)-LINKED OXIDOREDUCTASE SUPERFAMILY PROTEIN"/>
    <property type="match status" value="1"/>
</dbReference>